<protein>
    <submittedName>
        <fullName evidence="1">Uncharacterized protein</fullName>
    </submittedName>
</protein>
<name>A0A1I2YAX6_9FIRM</name>
<evidence type="ECO:0000313" key="1">
    <source>
        <dbReference type="EMBL" id="SFH22519.1"/>
    </source>
</evidence>
<dbReference type="RefSeq" id="WP_092474288.1">
    <property type="nucleotide sequence ID" value="NZ_FOOX01000020.1"/>
</dbReference>
<sequence length="122" mass="13872">MAYKDIGFNWDGEDGNDGGEEMTLSEEGMYFPEINVFVSYHDLLRYAAVGLMNTLTLQGERVRVELIRVNQVMAQTQISYGSMNYLLINNLTTKSLDLEVKLTEILTLLETLSTEVVLRGWL</sequence>
<proteinExistence type="predicted"/>
<dbReference type="STRING" id="341036.SAMN05660649_04339"/>
<dbReference type="Proteomes" id="UP000199337">
    <property type="component" value="Unassembled WGS sequence"/>
</dbReference>
<keyword evidence="2" id="KW-1185">Reference proteome</keyword>
<dbReference type="EMBL" id="FOOX01000020">
    <property type="protein sequence ID" value="SFH22519.1"/>
    <property type="molecule type" value="Genomic_DNA"/>
</dbReference>
<reference evidence="2" key="1">
    <citation type="submission" date="2016-10" db="EMBL/GenBank/DDBJ databases">
        <authorList>
            <person name="Varghese N."/>
            <person name="Submissions S."/>
        </authorList>
    </citation>
    <scope>NUCLEOTIDE SEQUENCE [LARGE SCALE GENOMIC DNA]</scope>
    <source>
        <strain evidence="2">DSM 17038</strain>
    </source>
</reference>
<gene>
    <name evidence="1" type="ORF">SAMN05660649_04339</name>
</gene>
<organism evidence="1 2">
    <name type="scientific">Desulfotruncus arcticus DSM 17038</name>
    <dbReference type="NCBI Taxonomy" id="1121424"/>
    <lineage>
        <taxon>Bacteria</taxon>
        <taxon>Bacillati</taxon>
        <taxon>Bacillota</taxon>
        <taxon>Clostridia</taxon>
        <taxon>Eubacteriales</taxon>
        <taxon>Desulfallaceae</taxon>
        <taxon>Desulfotruncus</taxon>
    </lineage>
</organism>
<evidence type="ECO:0000313" key="2">
    <source>
        <dbReference type="Proteomes" id="UP000199337"/>
    </source>
</evidence>
<accession>A0A1I2YAX6</accession>
<dbReference type="AlphaFoldDB" id="A0A1I2YAX6"/>